<dbReference type="Proteomes" id="UP000635565">
    <property type="component" value="Unassembled WGS sequence"/>
</dbReference>
<reference evidence="1 2" key="1">
    <citation type="journal article" date="2021" name="Int. J. Syst. Evol. Microbiol.">
        <title>Reticulibacter mediterranei gen. nov., sp. nov., within the new family Reticulibacteraceae fam. nov., and Ktedonospora formicarum gen. nov., sp. nov., Ktedonobacter robiniae sp. nov., Dictyobacter formicarum sp. nov. and Dictyobacter arantiisoli sp. nov., belonging to the class Ktedonobacteria.</title>
        <authorList>
            <person name="Yabe S."/>
            <person name="Zheng Y."/>
            <person name="Wang C.M."/>
            <person name="Sakai Y."/>
            <person name="Abe K."/>
            <person name="Yokota A."/>
            <person name="Donadio S."/>
            <person name="Cavaletti L."/>
            <person name="Monciardini P."/>
        </authorList>
    </citation>
    <scope>NUCLEOTIDE SEQUENCE [LARGE SCALE GENOMIC DNA]</scope>
    <source>
        <strain evidence="1 2">SOSP1-9</strain>
    </source>
</reference>
<evidence type="ECO:0008006" key="3">
    <source>
        <dbReference type="Google" id="ProtNLM"/>
    </source>
</evidence>
<evidence type="ECO:0000313" key="1">
    <source>
        <dbReference type="EMBL" id="GHO88631.1"/>
    </source>
</evidence>
<keyword evidence="2" id="KW-1185">Reference proteome</keyword>
<evidence type="ECO:0000313" key="2">
    <source>
        <dbReference type="Proteomes" id="UP000635565"/>
    </source>
</evidence>
<sequence length="238" mass="26834">MQANILEIGNTLQYYENMLSDAYGLHSRLIIDKFEVDLAVENLDIMHLDPQKKYHAIVSVSTVEHVGQHCDPSGVFGEQKQISDREAPLKAIAKVYDLLEVGGRALITVPFGKLIDGGWYIQFSSDYLQLLTTSYRIPQEAISIGLLRRITSEPVWNNPRQIWVEAMPEELAEVRYDDMLSGARAIAVIELTKQNEPYLLDFDVPPTPLSYESSQLSKGLFLTVGTIRKTVSSLVLHR</sequence>
<name>A0ABQ3VTJ1_9CHLR</name>
<organism evidence="1 2">
    <name type="scientific">Dictyobacter formicarum</name>
    <dbReference type="NCBI Taxonomy" id="2778368"/>
    <lineage>
        <taxon>Bacteria</taxon>
        <taxon>Bacillati</taxon>
        <taxon>Chloroflexota</taxon>
        <taxon>Ktedonobacteria</taxon>
        <taxon>Ktedonobacterales</taxon>
        <taxon>Dictyobacteraceae</taxon>
        <taxon>Dictyobacter</taxon>
    </lineage>
</organism>
<accession>A0ABQ3VTJ1</accession>
<dbReference type="EMBL" id="BNJJ01000026">
    <property type="protein sequence ID" value="GHO88631.1"/>
    <property type="molecule type" value="Genomic_DNA"/>
</dbReference>
<gene>
    <name evidence="1" type="ORF">KSZ_66370</name>
</gene>
<proteinExistence type="predicted"/>
<protein>
    <recommendedName>
        <fullName evidence="3">Methyltransferase type 11 domain-containing protein</fullName>
    </recommendedName>
</protein>
<comment type="caution">
    <text evidence="1">The sequence shown here is derived from an EMBL/GenBank/DDBJ whole genome shotgun (WGS) entry which is preliminary data.</text>
</comment>
<dbReference type="Gene3D" id="3.40.50.150">
    <property type="entry name" value="Vaccinia Virus protein VP39"/>
    <property type="match status" value="1"/>
</dbReference>
<dbReference type="InterPro" id="IPR029063">
    <property type="entry name" value="SAM-dependent_MTases_sf"/>
</dbReference>
<dbReference type="SUPFAM" id="SSF53335">
    <property type="entry name" value="S-adenosyl-L-methionine-dependent methyltransferases"/>
    <property type="match status" value="1"/>
</dbReference>